<name>A0A9D4RQQ5_DREPO</name>
<reference evidence="1" key="2">
    <citation type="submission" date="2020-11" db="EMBL/GenBank/DDBJ databases">
        <authorList>
            <person name="McCartney M.A."/>
            <person name="Auch B."/>
            <person name="Kono T."/>
            <person name="Mallez S."/>
            <person name="Becker A."/>
            <person name="Gohl D.M."/>
            <person name="Silverstein K.A.T."/>
            <person name="Koren S."/>
            <person name="Bechman K.B."/>
            <person name="Herman A."/>
            <person name="Abrahante J.E."/>
            <person name="Garbe J."/>
        </authorList>
    </citation>
    <scope>NUCLEOTIDE SEQUENCE</scope>
    <source>
        <strain evidence="1">Duluth1</strain>
        <tissue evidence="1">Whole animal</tissue>
    </source>
</reference>
<dbReference type="EMBL" id="JAIWYP010000002">
    <property type="protein sequence ID" value="KAH3875563.1"/>
    <property type="molecule type" value="Genomic_DNA"/>
</dbReference>
<dbReference type="Proteomes" id="UP000828390">
    <property type="component" value="Unassembled WGS sequence"/>
</dbReference>
<protein>
    <submittedName>
        <fullName evidence="1">Uncharacterized protein</fullName>
    </submittedName>
</protein>
<sequence>MVWFFERESKKLRLCDEGNDGGEVVNISACKKLSFIDVGLMLRLQFSIVKVFRIIRHSEST</sequence>
<keyword evidence="2" id="KW-1185">Reference proteome</keyword>
<accession>A0A9D4RQQ5</accession>
<reference evidence="1" key="1">
    <citation type="journal article" date="2019" name="bioRxiv">
        <title>The Genome of the Zebra Mussel, Dreissena polymorpha: A Resource for Invasive Species Research.</title>
        <authorList>
            <person name="McCartney M.A."/>
            <person name="Auch B."/>
            <person name="Kono T."/>
            <person name="Mallez S."/>
            <person name="Zhang Y."/>
            <person name="Obille A."/>
            <person name="Becker A."/>
            <person name="Abrahante J.E."/>
            <person name="Garbe J."/>
            <person name="Badalamenti J.P."/>
            <person name="Herman A."/>
            <person name="Mangelson H."/>
            <person name="Liachko I."/>
            <person name="Sullivan S."/>
            <person name="Sone E.D."/>
            <person name="Koren S."/>
            <person name="Silverstein K.A.T."/>
            <person name="Beckman K.B."/>
            <person name="Gohl D.M."/>
        </authorList>
    </citation>
    <scope>NUCLEOTIDE SEQUENCE</scope>
    <source>
        <strain evidence="1">Duluth1</strain>
        <tissue evidence="1">Whole animal</tissue>
    </source>
</reference>
<dbReference type="AlphaFoldDB" id="A0A9D4RQQ5"/>
<comment type="caution">
    <text evidence="1">The sequence shown here is derived from an EMBL/GenBank/DDBJ whole genome shotgun (WGS) entry which is preliminary data.</text>
</comment>
<gene>
    <name evidence="1" type="ORF">DPMN_038831</name>
</gene>
<evidence type="ECO:0000313" key="1">
    <source>
        <dbReference type="EMBL" id="KAH3875563.1"/>
    </source>
</evidence>
<evidence type="ECO:0000313" key="2">
    <source>
        <dbReference type="Proteomes" id="UP000828390"/>
    </source>
</evidence>
<proteinExistence type="predicted"/>
<organism evidence="1 2">
    <name type="scientific">Dreissena polymorpha</name>
    <name type="common">Zebra mussel</name>
    <name type="synonym">Mytilus polymorpha</name>
    <dbReference type="NCBI Taxonomy" id="45954"/>
    <lineage>
        <taxon>Eukaryota</taxon>
        <taxon>Metazoa</taxon>
        <taxon>Spiralia</taxon>
        <taxon>Lophotrochozoa</taxon>
        <taxon>Mollusca</taxon>
        <taxon>Bivalvia</taxon>
        <taxon>Autobranchia</taxon>
        <taxon>Heteroconchia</taxon>
        <taxon>Euheterodonta</taxon>
        <taxon>Imparidentia</taxon>
        <taxon>Neoheterodontei</taxon>
        <taxon>Myida</taxon>
        <taxon>Dreissenoidea</taxon>
        <taxon>Dreissenidae</taxon>
        <taxon>Dreissena</taxon>
    </lineage>
</organism>